<dbReference type="OrthoDB" id="5899875at2"/>
<protein>
    <submittedName>
        <fullName evidence="3">Malate synthase</fullName>
    </submittedName>
</protein>
<dbReference type="InterPro" id="IPR006253">
    <property type="entry name" value="Malate_synthG"/>
</dbReference>
<comment type="caution">
    <text evidence="3">The sequence shown here is derived from an EMBL/GenBank/DDBJ whole genome shotgun (WGS) entry which is preliminary data.</text>
</comment>
<dbReference type="Proteomes" id="UP000773469">
    <property type="component" value="Unassembled WGS sequence"/>
</dbReference>
<evidence type="ECO:0000313" key="5">
    <source>
        <dbReference type="Proteomes" id="UP000773469"/>
    </source>
</evidence>
<organism evidence="3 4">
    <name type="scientific">Shewanella colwelliana</name>
    <name type="common">Alteromonas colwelliana</name>
    <dbReference type="NCBI Taxonomy" id="23"/>
    <lineage>
        <taxon>Bacteria</taxon>
        <taxon>Pseudomonadati</taxon>
        <taxon>Pseudomonadota</taxon>
        <taxon>Gammaproteobacteria</taxon>
        <taxon>Alteromonadales</taxon>
        <taxon>Shewanellaceae</taxon>
        <taxon>Shewanella</taxon>
    </lineage>
</organism>
<dbReference type="GO" id="GO:0000287">
    <property type="term" value="F:magnesium ion binding"/>
    <property type="evidence" value="ECO:0007669"/>
    <property type="project" value="TreeGrafter"/>
</dbReference>
<evidence type="ECO:0000259" key="1">
    <source>
        <dbReference type="Pfam" id="PF20658"/>
    </source>
</evidence>
<gene>
    <name evidence="3" type="ORF">BEL05_07315</name>
    <name evidence="2" type="ORF">TUM3794_04270</name>
</gene>
<dbReference type="Proteomes" id="UP000095230">
    <property type="component" value="Unassembled WGS sequence"/>
</dbReference>
<keyword evidence="5" id="KW-1185">Reference proteome</keyword>
<dbReference type="Pfam" id="PF20658">
    <property type="entry name" value="MSG_insertion"/>
    <property type="match status" value="1"/>
</dbReference>
<dbReference type="NCBIfam" id="NF006511">
    <property type="entry name" value="PRK08951.1"/>
    <property type="match status" value="1"/>
</dbReference>
<evidence type="ECO:0000313" key="2">
    <source>
        <dbReference type="EMBL" id="GIU35929.1"/>
    </source>
</evidence>
<dbReference type="RefSeq" id="WP_069670207.1">
    <property type="nucleotide sequence ID" value="NZ_BPEU01000003.1"/>
</dbReference>
<dbReference type="PANTHER" id="PTHR42739">
    <property type="entry name" value="MALATE SYNTHASE G"/>
    <property type="match status" value="1"/>
</dbReference>
<dbReference type="InterPro" id="IPR011076">
    <property type="entry name" value="Malate_synth_sf"/>
</dbReference>
<dbReference type="EMBL" id="BPEU01000003">
    <property type="protein sequence ID" value="GIU35929.1"/>
    <property type="molecule type" value="Genomic_DNA"/>
</dbReference>
<accession>A0A1E5IY52</accession>
<dbReference type="STRING" id="23.BEL05_07315"/>
<reference evidence="2 5" key="2">
    <citation type="submission" date="2021-05" db="EMBL/GenBank/DDBJ databases">
        <title>Molecular characterization for Shewanella algae harboring chromosomal blaOXA-55-like strains isolated from clinical and environment sample.</title>
        <authorList>
            <person name="Ohama Y."/>
            <person name="Aoki K."/>
            <person name="Harada S."/>
            <person name="Moriya K."/>
            <person name="Ishii Y."/>
            <person name="Tateda K."/>
        </authorList>
    </citation>
    <scope>NUCLEOTIDE SEQUENCE [LARGE SCALE GENOMIC DNA]</scope>
    <source>
        <strain evidence="2 5">MBTL60-118</strain>
    </source>
</reference>
<dbReference type="GO" id="GO:0004474">
    <property type="term" value="F:malate synthase activity"/>
    <property type="evidence" value="ECO:0007669"/>
    <property type="project" value="InterPro"/>
</dbReference>
<dbReference type="EMBL" id="MCBT01000008">
    <property type="protein sequence ID" value="OEG75414.1"/>
    <property type="molecule type" value="Genomic_DNA"/>
</dbReference>
<feature type="domain" description="Malate synthase G alpha-beta insertion" evidence="1">
    <location>
        <begin position="45"/>
        <end position="110"/>
    </location>
</feature>
<dbReference type="GO" id="GO:0006097">
    <property type="term" value="P:glyoxylate cycle"/>
    <property type="evidence" value="ECO:0007669"/>
    <property type="project" value="InterPro"/>
</dbReference>
<proteinExistence type="predicted"/>
<dbReference type="PANTHER" id="PTHR42739:SF1">
    <property type="entry name" value="MALATE SYNTHASE G"/>
    <property type="match status" value="1"/>
</dbReference>
<dbReference type="GO" id="GO:0009436">
    <property type="term" value="P:glyoxylate catabolic process"/>
    <property type="evidence" value="ECO:0007669"/>
    <property type="project" value="TreeGrafter"/>
</dbReference>
<reference evidence="3 4" key="1">
    <citation type="submission" date="2016-07" db="EMBL/GenBank/DDBJ databases">
        <title>Whole-genome of two Shewanella species isolated from a digestive organ of sea cucumber Apostichopus japonicus Selenka 1867.</title>
        <authorList>
            <person name="Hong H.-H."/>
            <person name="Choi H."/>
            <person name="Cheon S."/>
            <person name="Oh J.-S."/>
            <person name="Lee H.-G."/>
            <person name="Park C."/>
        </authorList>
    </citation>
    <scope>NUCLEOTIDE SEQUENCE [LARGE SCALE GENOMIC DNA]</scope>
    <source>
        <strain evidence="3 4">CSB03KR</strain>
    </source>
</reference>
<evidence type="ECO:0000313" key="3">
    <source>
        <dbReference type="EMBL" id="OEG75414.1"/>
    </source>
</evidence>
<evidence type="ECO:0000313" key="4">
    <source>
        <dbReference type="Proteomes" id="UP000095230"/>
    </source>
</evidence>
<name>A0A1E5IY52_SHECO</name>
<dbReference type="GO" id="GO:0005829">
    <property type="term" value="C:cytosol"/>
    <property type="evidence" value="ECO:0007669"/>
    <property type="project" value="TreeGrafter"/>
</dbReference>
<dbReference type="AlphaFoldDB" id="A0A1E5IY52"/>
<dbReference type="InterPro" id="IPR048357">
    <property type="entry name" value="MSG_insertion"/>
</dbReference>
<dbReference type="Gene3D" id="2.170.170.11">
    <property type="entry name" value="Malate synthase G - maily-beta sub-domain"/>
    <property type="match status" value="1"/>
</dbReference>
<dbReference type="SUPFAM" id="SSF51645">
    <property type="entry name" value="Malate synthase G"/>
    <property type="match status" value="1"/>
</dbReference>
<sequence>MNIQAAQHNLIDQSIYNFIKQVIPMTLSNGNTAIDQTNQTNNTMVYAKQILDQYFPLSVGSHQDVCSYVIYYNQLLAFFADGTQSGLEQPKQFVALTGHKCEPTSLVLKNNGFHVEISIDRRGVQGIEDLAGIDDVQVEAALMTIVNSEQAPNKRSWSSLVTGQAGCSGKQFTAKDGSDYQL</sequence>